<dbReference type="InterPro" id="IPR005490">
    <property type="entry name" value="LD_TPept_cat_dom"/>
</dbReference>
<dbReference type="Pfam" id="PF03734">
    <property type="entry name" value="YkuD"/>
    <property type="match status" value="1"/>
</dbReference>
<feature type="domain" description="L,D-TPase catalytic" evidence="8">
    <location>
        <begin position="116"/>
        <end position="283"/>
    </location>
</feature>
<dbReference type="InterPro" id="IPR036366">
    <property type="entry name" value="PGBDSf"/>
</dbReference>
<evidence type="ECO:0000313" key="10">
    <source>
        <dbReference type="Proteomes" id="UP000286701"/>
    </source>
</evidence>
<evidence type="ECO:0000259" key="8">
    <source>
        <dbReference type="PROSITE" id="PS52029"/>
    </source>
</evidence>
<comment type="similarity">
    <text evidence="2">Belongs to the YkuD family.</text>
</comment>
<reference evidence="9 10" key="1">
    <citation type="submission" date="2019-01" db="EMBL/GenBank/DDBJ databases">
        <title>Mucilaginibacter antarcticum sp. nov., isolated from antarctic soil.</title>
        <authorList>
            <person name="Yan Y.-Q."/>
            <person name="Du Z.-J."/>
        </authorList>
    </citation>
    <scope>NUCLEOTIDE SEQUENCE [LARGE SCALE GENOMIC DNA]</scope>
    <source>
        <strain evidence="9 10">F01003</strain>
    </source>
</reference>
<dbReference type="Proteomes" id="UP000286701">
    <property type="component" value="Unassembled WGS sequence"/>
</dbReference>
<keyword evidence="3" id="KW-0808">Transferase</keyword>
<organism evidence="9 10">
    <name type="scientific">Mucilaginibacter gilvus</name>
    <dbReference type="NCBI Taxonomy" id="2305909"/>
    <lineage>
        <taxon>Bacteria</taxon>
        <taxon>Pseudomonadati</taxon>
        <taxon>Bacteroidota</taxon>
        <taxon>Sphingobacteriia</taxon>
        <taxon>Sphingobacteriales</taxon>
        <taxon>Sphingobacteriaceae</taxon>
        <taxon>Mucilaginibacter</taxon>
    </lineage>
</organism>
<keyword evidence="5 7" id="KW-0573">Peptidoglycan synthesis</keyword>
<dbReference type="Gene3D" id="2.40.440.10">
    <property type="entry name" value="L,D-transpeptidase catalytic domain-like"/>
    <property type="match status" value="1"/>
</dbReference>
<dbReference type="Pfam" id="PF01471">
    <property type="entry name" value="PG_binding_1"/>
    <property type="match status" value="1"/>
</dbReference>
<accession>A0A3S3UQJ0</accession>
<dbReference type="GO" id="GO:0016740">
    <property type="term" value="F:transferase activity"/>
    <property type="evidence" value="ECO:0007669"/>
    <property type="project" value="UniProtKB-KW"/>
</dbReference>
<protein>
    <recommendedName>
        <fullName evidence="8">L,D-TPase catalytic domain-containing protein</fullName>
    </recommendedName>
</protein>
<evidence type="ECO:0000256" key="4">
    <source>
        <dbReference type="ARBA" id="ARBA00022960"/>
    </source>
</evidence>
<dbReference type="InterPro" id="IPR002477">
    <property type="entry name" value="Peptidoglycan-bd-like"/>
</dbReference>
<comment type="caution">
    <text evidence="9">The sequence shown here is derived from an EMBL/GenBank/DDBJ whole genome shotgun (WGS) entry which is preliminary data.</text>
</comment>
<evidence type="ECO:0000256" key="1">
    <source>
        <dbReference type="ARBA" id="ARBA00004752"/>
    </source>
</evidence>
<keyword evidence="4 7" id="KW-0133">Cell shape</keyword>
<sequence>MNVYQSLTSKEKDIMVPYAAKLSLIKPGDTASVLPILRKRLTQLGDLTDNTTSKFYDDSLQAAVKRFKTRHGLNVDAQLNKGLVDELNVPLEKRIQQMIINLERLRWIPVDDHGGEFILVNIPEYKLHYYVDNKLAWNCRVVVGKVMTETVIFSGHLQYIVFSPYWYIPPSIIKKEIKPGMARNANYLASHNMEWNGGNVRQLPGVKNSLGLVKFIFPNSNNIYLHDTPAKPLFTKEERAFSHGCIRVGEPRELAIRLLRNDKQWTPEKIDNAMHRGTENTVVLKNKVPVYIGYFTAFVDSQGVLNFRKDVYNRDGRLLELLLQN</sequence>
<gene>
    <name evidence="9" type="ORF">EPL05_19750</name>
</gene>
<comment type="pathway">
    <text evidence="1 7">Cell wall biogenesis; peptidoglycan biosynthesis.</text>
</comment>
<evidence type="ECO:0000256" key="7">
    <source>
        <dbReference type="PROSITE-ProRule" id="PRU01373"/>
    </source>
</evidence>
<dbReference type="GO" id="GO:0071555">
    <property type="term" value="P:cell wall organization"/>
    <property type="evidence" value="ECO:0007669"/>
    <property type="project" value="UniProtKB-UniRule"/>
</dbReference>
<dbReference type="PANTHER" id="PTHR41533">
    <property type="entry name" value="L,D-TRANSPEPTIDASE HI_1667-RELATED"/>
    <property type="match status" value="1"/>
</dbReference>
<name>A0A3S3UQJ0_9SPHI</name>
<dbReference type="InterPro" id="IPR038063">
    <property type="entry name" value="Transpep_catalytic_dom"/>
</dbReference>
<dbReference type="InterPro" id="IPR052905">
    <property type="entry name" value="LD-transpeptidase_YkuD-like"/>
</dbReference>
<dbReference type="GO" id="GO:0004180">
    <property type="term" value="F:carboxypeptidase activity"/>
    <property type="evidence" value="ECO:0007669"/>
    <property type="project" value="UniProtKB-ARBA"/>
</dbReference>
<evidence type="ECO:0000256" key="3">
    <source>
        <dbReference type="ARBA" id="ARBA00022679"/>
    </source>
</evidence>
<dbReference type="SUPFAM" id="SSF47090">
    <property type="entry name" value="PGBD-like"/>
    <property type="match status" value="1"/>
</dbReference>
<dbReference type="UniPathway" id="UPA00219"/>
<feature type="active site" description="Nucleophile" evidence="7">
    <location>
        <position position="245"/>
    </location>
</feature>
<proteinExistence type="inferred from homology"/>
<dbReference type="OrthoDB" id="9778545at2"/>
<evidence type="ECO:0000256" key="5">
    <source>
        <dbReference type="ARBA" id="ARBA00022984"/>
    </source>
</evidence>
<dbReference type="PANTHER" id="PTHR41533:SF2">
    <property type="entry name" value="BLR7131 PROTEIN"/>
    <property type="match status" value="1"/>
</dbReference>
<dbReference type="EMBL" id="SBIW01000011">
    <property type="protein sequence ID" value="RWY48378.1"/>
    <property type="molecule type" value="Genomic_DNA"/>
</dbReference>
<dbReference type="CDD" id="cd16913">
    <property type="entry name" value="YkuD_like"/>
    <property type="match status" value="1"/>
</dbReference>
<feature type="active site" description="Proton donor/acceptor" evidence="7">
    <location>
        <position position="226"/>
    </location>
</feature>
<evidence type="ECO:0000256" key="6">
    <source>
        <dbReference type="ARBA" id="ARBA00023316"/>
    </source>
</evidence>
<dbReference type="GO" id="GO:0009252">
    <property type="term" value="P:peptidoglycan biosynthetic process"/>
    <property type="evidence" value="ECO:0007669"/>
    <property type="project" value="UniProtKB-UniPathway"/>
</dbReference>
<dbReference type="AlphaFoldDB" id="A0A3S3UQJ0"/>
<evidence type="ECO:0000313" key="9">
    <source>
        <dbReference type="EMBL" id="RWY48378.1"/>
    </source>
</evidence>
<keyword evidence="6 7" id="KW-0961">Cell wall biogenesis/degradation</keyword>
<keyword evidence="10" id="KW-1185">Reference proteome</keyword>
<dbReference type="InterPro" id="IPR036365">
    <property type="entry name" value="PGBD-like_sf"/>
</dbReference>
<dbReference type="PROSITE" id="PS52029">
    <property type="entry name" value="LD_TPASE"/>
    <property type="match status" value="1"/>
</dbReference>
<dbReference type="Gene3D" id="1.10.101.10">
    <property type="entry name" value="PGBD-like superfamily/PGBD"/>
    <property type="match status" value="1"/>
</dbReference>
<dbReference type="GO" id="GO:0008360">
    <property type="term" value="P:regulation of cell shape"/>
    <property type="evidence" value="ECO:0007669"/>
    <property type="project" value="UniProtKB-UniRule"/>
</dbReference>
<dbReference type="SUPFAM" id="SSF141523">
    <property type="entry name" value="L,D-transpeptidase catalytic domain-like"/>
    <property type="match status" value="1"/>
</dbReference>
<evidence type="ECO:0000256" key="2">
    <source>
        <dbReference type="ARBA" id="ARBA00005992"/>
    </source>
</evidence>